<comment type="caution">
    <text evidence="1">The sequence shown here is derived from an EMBL/GenBank/DDBJ whole genome shotgun (WGS) entry which is preliminary data.</text>
</comment>
<dbReference type="AlphaFoldDB" id="A0A8J6KIR0"/>
<sequence length="107" mass="12668">MLRKDSKSKNKTFRSQYKHWVSLYTFIENTSLNVELFLLQLRISRHITRCRPHRPRAQESGDRRKTPSYRITPNNVIRIKKANAPKPKRQKGTLGLDILLPPWIGFL</sequence>
<organism evidence="1 2">
    <name type="scientific">Eleutherodactylus coqui</name>
    <name type="common">Puerto Rican coqui</name>
    <dbReference type="NCBI Taxonomy" id="57060"/>
    <lineage>
        <taxon>Eukaryota</taxon>
        <taxon>Metazoa</taxon>
        <taxon>Chordata</taxon>
        <taxon>Craniata</taxon>
        <taxon>Vertebrata</taxon>
        <taxon>Euteleostomi</taxon>
        <taxon>Amphibia</taxon>
        <taxon>Batrachia</taxon>
        <taxon>Anura</taxon>
        <taxon>Neobatrachia</taxon>
        <taxon>Hyloidea</taxon>
        <taxon>Eleutherodactylidae</taxon>
        <taxon>Eleutherodactylinae</taxon>
        <taxon>Eleutherodactylus</taxon>
        <taxon>Eleutherodactylus</taxon>
    </lineage>
</organism>
<evidence type="ECO:0000313" key="1">
    <source>
        <dbReference type="EMBL" id="KAG9490504.1"/>
    </source>
</evidence>
<proteinExistence type="predicted"/>
<gene>
    <name evidence="1" type="ORF">GDO78_006051</name>
</gene>
<reference evidence="1" key="1">
    <citation type="thesis" date="2020" institute="ProQuest LLC" country="789 East Eisenhower Parkway, Ann Arbor, MI, USA">
        <title>Comparative Genomics and Chromosome Evolution.</title>
        <authorList>
            <person name="Mudd A.B."/>
        </authorList>
    </citation>
    <scope>NUCLEOTIDE SEQUENCE</scope>
    <source>
        <strain evidence="1">HN-11 Male</strain>
        <tissue evidence="1">Kidney and liver</tissue>
    </source>
</reference>
<name>A0A8J6KIR0_ELECQ</name>
<evidence type="ECO:0000313" key="2">
    <source>
        <dbReference type="Proteomes" id="UP000770717"/>
    </source>
</evidence>
<keyword evidence="2" id="KW-1185">Reference proteome</keyword>
<dbReference type="Proteomes" id="UP000770717">
    <property type="component" value="Unassembled WGS sequence"/>
</dbReference>
<protein>
    <submittedName>
        <fullName evidence="1">Uncharacterized protein</fullName>
    </submittedName>
</protein>
<accession>A0A8J6KIR0</accession>
<dbReference type="EMBL" id="WNTK01000002">
    <property type="protein sequence ID" value="KAG9490504.1"/>
    <property type="molecule type" value="Genomic_DNA"/>
</dbReference>